<dbReference type="GO" id="GO:0050660">
    <property type="term" value="F:flavin adenine dinucleotide binding"/>
    <property type="evidence" value="ECO:0007669"/>
    <property type="project" value="TreeGrafter"/>
</dbReference>
<accession>A0A1X7S279</accession>
<reference evidence="7 8" key="1">
    <citation type="submission" date="2016-06" db="EMBL/GenBank/DDBJ databases">
        <authorList>
            <person name="Kjaerup R.B."/>
            <person name="Dalgaard T.S."/>
            <person name="Juul-Madsen H.R."/>
        </authorList>
    </citation>
    <scope>NUCLEOTIDE SEQUENCE [LARGE SCALE GENOMIC DNA]</scope>
</reference>
<evidence type="ECO:0000259" key="6">
    <source>
        <dbReference type="Pfam" id="PF02776"/>
    </source>
</evidence>
<evidence type="ECO:0000256" key="2">
    <source>
        <dbReference type="ARBA" id="ARBA00023052"/>
    </source>
</evidence>
<keyword evidence="2 3" id="KW-0786">Thiamine pyrophosphate</keyword>
<protein>
    <submittedName>
        <fullName evidence="7">Uncharacterized protein</fullName>
    </submittedName>
</protein>
<dbReference type="EMBL" id="LT853700">
    <property type="protein sequence ID" value="SMQ53788.1"/>
    <property type="molecule type" value="Genomic_DNA"/>
</dbReference>
<dbReference type="InterPro" id="IPR011766">
    <property type="entry name" value="TPP_enzyme_TPP-bd"/>
</dbReference>
<dbReference type="GO" id="GO:0000287">
    <property type="term" value="F:magnesium ion binding"/>
    <property type="evidence" value="ECO:0007669"/>
    <property type="project" value="InterPro"/>
</dbReference>
<feature type="domain" description="Thiamine pyrophosphate enzyme TPP-binding" evidence="5">
    <location>
        <begin position="425"/>
        <end position="590"/>
    </location>
</feature>
<sequence length="604" mass="65425">MSARQRSKTGGSTYTASYAFFEAIWEAGITHCFVNLGSDHPSIMEAMAKGRQEKGAHFPRIITCPHEMVALSMADGYARVTNRPQCVIVHTDVGTQNLGAAVHNASTGRAPVLIFAGLSPYTTHGEYRGSRTEYIHWIQDIPDQKAILAQYCRYTGEIKRGANIKQMVNRALTFAQSEPKGPVYLYGAREAVEEDIEPYSLNQSHWTAVEPAALTSEQATRIAHFLVKAERPLVITGYSGRKHSTVDSLRTLADAVPGLRVLDTGGCDVNFPADHPAWQGFRLGSHSSIRDADVILVLDCDVPWVPTQCAPDENATILHIDSDPLKSLMPVFWIDAVARFRVDSGVALRQIIDNIALTPELELMLRGPCYSTRWTALQKAHEQRLQEISAAIRVEDDGSYNAAFLASAARKACPKETIWAIEAVTNAQIIADQIQATIPGSWINCGGGGLGWSGGGALGIKLASEFEDAGSGKFVCQIVGDGTYMFSVPSTVAWISQRYGIPVLTIVLNNKGWNAPRHSMVLVHPDCVGSKVTNQELNISFEATPDYSGIAKAGSGGKCFTGIANTARELEKILSEAVKTVQGGVSAVIDARIPGLEANYRPSK</sequence>
<dbReference type="Proteomes" id="UP000215127">
    <property type="component" value="Chromosome 9"/>
</dbReference>
<dbReference type="STRING" id="1276538.A0A1X7S279"/>
<dbReference type="InterPro" id="IPR045229">
    <property type="entry name" value="TPP_enz"/>
</dbReference>
<dbReference type="GO" id="GO:0009099">
    <property type="term" value="P:L-valine biosynthetic process"/>
    <property type="evidence" value="ECO:0007669"/>
    <property type="project" value="TreeGrafter"/>
</dbReference>
<dbReference type="Gene3D" id="3.40.50.1220">
    <property type="entry name" value="TPP-binding domain"/>
    <property type="match status" value="1"/>
</dbReference>
<dbReference type="GO" id="GO:0005948">
    <property type="term" value="C:acetolactate synthase complex"/>
    <property type="evidence" value="ECO:0007669"/>
    <property type="project" value="TreeGrafter"/>
</dbReference>
<name>A0A1X7S279_ZYMT9</name>
<evidence type="ECO:0000313" key="8">
    <source>
        <dbReference type="Proteomes" id="UP000215127"/>
    </source>
</evidence>
<dbReference type="Pfam" id="PF02776">
    <property type="entry name" value="TPP_enzyme_N"/>
    <property type="match status" value="1"/>
</dbReference>
<keyword evidence="8" id="KW-1185">Reference proteome</keyword>
<feature type="domain" description="Thiamine pyrophosphate enzyme N-terminal TPP-binding" evidence="6">
    <location>
        <begin position="16"/>
        <end position="147"/>
    </location>
</feature>
<dbReference type="InterPro" id="IPR029035">
    <property type="entry name" value="DHS-like_NAD/FAD-binding_dom"/>
</dbReference>
<dbReference type="GO" id="GO:0009097">
    <property type="term" value="P:isoleucine biosynthetic process"/>
    <property type="evidence" value="ECO:0007669"/>
    <property type="project" value="TreeGrafter"/>
</dbReference>
<dbReference type="GO" id="GO:0030976">
    <property type="term" value="F:thiamine pyrophosphate binding"/>
    <property type="evidence" value="ECO:0007669"/>
    <property type="project" value="InterPro"/>
</dbReference>
<dbReference type="NCBIfam" id="NF006203">
    <property type="entry name" value="PRK08327.1"/>
    <property type="match status" value="1"/>
</dbReference>
<evidence type="ECO:0000256" key="1">
    <source>
        <dbReference type="ARBA" id="ARBA00007812"/>
    </source>
</evidence>
<evidence type="ECO:0000256" key="3">
    <source>
        <dbReference type="RuleBase" id="RU362132"/>
    </source>
</evidence>
<dbReference type="CDD" id="cd07035">
    <property type="entry name" value="TPP_PYR_POX_like"/>
    <property type="match status" value="1"/>
</dbReference>
<dbReference type="Pfam" id="PF02775">
    <property type="entry name" value="TPP_enzyme_C"/>
    <property type="match status" value="1"/>
</dbReference>
<dbReference type="SUPFAM" id="SSF52467">
    <property type="entry name" value="DHS-like NAD/FAD-binding domain"/>
    <property type="match status" value="1"/>
</dbReference>
<evidence type="ECO:0000259" key="4">
    <source>
        <dbReference type="Pfam" id="PF00205"/>
    </source>
</evidence>
<gene>
    <name evidence="7" type="ORF">ZT3D7_G8942</name>
</gene>
<proteinExistence type="inferred from homology"/>
<comment type="similarity">
    <text evidence="1 3">Belongs to the TPP enzyme family.</text>
</comment>
<dbReference type="GO" id="GO:0005739">
    <property type="term" value="C:mitochondrion"/>
    <property type="evidence" value="ECO:0007669"/>
    <property type="project" value="TreeGrafter"/>
</dbReference>
<dbReference type="GO" id="GO:0003984">
    <property type="term" value="F:acetolactate synthase activity"/>
    <property type="evidence" value="ECO:0007669"/>
    <property type="project" value="TreeGrafter"/>
</dbReference>
<evidence type="ECO:0000313" key="7">
    <source>
        <dbReference type="EMBL" id="SMQ53788.1"/>
    </source>
</evidence>
<dbReference type="Pfam" id="PF00205">
    <property type="entry name" value="TPP_enzyme_M"/>
    <property type="match status" value="1"/>
</dbReference>
<dbReference type="InterPro" id="IPR012001">
    <property type="entry name" value="Thiamin_PyroP_enz_TPP-bd_dom"/>
</dbReference>
<dbReference type="AlphaFoldDB" id="A0A1X7S279"/>
<evidence type="ECO:0000259" key="5">
    <source>
        <dbReference type="Pfam" id="PF02775"/>
    </source>
</evidence>
<dbReference type="InterPro" id="IPR029061">
    <property type="entry name" value="THDP-binding"/>
</dbReference>
<dbReference type="Gene3D" id="3.40.50.970">
    <property type="match status" value="2"/>
</dbReference>
<dbReference type="PANTHER" id="PTHR18968">
    <property type="entry name" value="THIAMINE PYROPHOSPHATE ENZYMES"/>
    <property type="match status" value="1"/>
</dbReference>
<organism evidence="7 8">
    <name type="scientific">Zymoseptoria tritici (strain ST99CH_3D7)</name>
    <dbReference type="NCBI Taxonomy" id="1276538"/>
    <lineage>
        <taxon>Eukaryota</taxon>
        <taxon>Fungi</taxon>
        <taxon>Dikarya</taxon>
        <taxon>Ascomycota</taxon>
        <taxon>Pezizomycotina</taxon>
        <taxon>Dothideomycetes</taxon>
        <taxon>Dothideomycetidae</taxon>
        <taxon>Mycosphaerellales</taxon>
        <taxon>Mycosphaerellaceae</taxon>
        <taxon>Zymoseptoria</taxon>
    </lineage>
</organism>
<dbReference type="PANTHER" id="PTHR18968:SF164">
    <property type="entry name" value="PYRUVATE DECARBOXYLASE"/>
    <property type="match status" value="1"/>
</dbReference>
<dbReference type="InterPro" id="IPR012000">
    <property type="entry name" value="Thiamin_PyroP_enz_cen_dom"/>
</dbReference>
<feature type="domain" description="Thiamine pyrophosphate enzyme central" evidence="4">
    <location>
        <begin position="221"/>
        <end position="324"/>
    </location>
</feature>
<dbReference type="SUPFAM" id="SSF52518">
    <property type="entry name" value="Thiamin diphosphate-binding fold (THDP-binding)"/>
    <property type="match status" value="2"/>
</dbReference>